<dbReference type="Proteomes" id="UP000827892">
    <property type="component" value="Chromosome X"/>
</dbReference>
<dbReference type="InterPro" id="IPR021942">
    <property type="entry name" value="DUF3557"/>
</dbReference>
<dbReference type="Pfam" id="PF12078">
    <property type="entry name" value="DUF3557"/>
    <property type="match status" value="1"/>
</dbReference>
<reference evidence="1 2" key="1">
    <citation type="submission" date="2022-05" db="EMBL/GenBank/DDBJ databases">
        <title>Chromosome-level reference genomes for two strains of Caenorhabditis briggsae: an improved platform for comparative genomics.</title>
        <authorList>
            <person name="Stevens L."/>
            <person name="Andersen E.C."/>
        </authorList>
    </citation>
    <scope>NUCLEOTIDE SEQUENCE [LARGE SCALE GENOMIC DNA]</scope>
    <source>
        <strain evidence="1">QX1410_ONT</strain>
        <tissue evidence="1">Whole-organism</tissue>
    </source>
</reference>
<proteinExistence type="predicted"/>
<protein>
    <submittedName>
        <fullName evidence="1">Uncharacterized protein</fullName>
    </submittedName>
</protein>
<gene>
    <name evidence="1" type="ORF">L3Y34_011266</name>
</gene>
<sequence>MHWSGTNYVIRFQCKRDNRPLPYDMFVQFTKKSPDGNVYIERLQYDKTLMEARKYLICKFLENRPVVTKIRSLGFWALPYDGLIIGLPEGIKIDAQVFGTSGHLSEVLQRVETILEHPNRPFTRLESDGLKLGDGQNPKVREARVLVLVNNWQVDVVALCREVPNKHFVITNVDLIQPGGYATIVENLSNAEGTLGTCYEFAKLRTGRDPMTAIAQRFENAIVEET</sequence>
<name>A0AAE9CTS6_CAEBR</name>
<evidence type="ECO:0000313" key="1">
    <source>
        <dbReference type="EMBL" id="ULT81270.1"/>
    </source>
</evidence>
<dbReference type="PANTHER" id="PTHR31379">
    <property type="entry name" value="F-BOX C PROTEIN-RELATED-RELATED"/>
    <property type="match status" value="1"/>
</dbReference>
<accession>A0AAE9CTS6</accession>
<organism evidence="1 2">
    <name type="scientific">Caenorhabditis briggsae</name>
    <dbReference type="NCBI Taxonomy" id="6238"/>
    <lineage>
        <taxon>Eukaryota</taxon>
        <taxon>Metazoa</taxon>
        <taxon>Ecdysozoa</taxon>
        <taxon>Nematoda</taxon>
        <taxon>Chromadorea</taxon>
        <taxon>Rhabditida</taxon>
        <taxon>Rhabditina</taxon>
        <taxon>Rhabditomorpha</taxon>
        <taxon>Rhabditoidea</taxon>
        <taxon>Rhabditidae</taxon>
        <taxon>Peloderinae</taxon>
        <taxon>Caenorhabditis</taxon>
    </lineage>
</organism>
<dbReference type="EMBL" id="CP090896">
    <property type="protein sequence ID" value="ULT81270.1"/>
    <property type="molecule type" value="Genomic_DNA"/>
</dbReference>
<dbReference type="AlphaFoldDB" id="A0AAE9CTS6"/>
<dbReference type="PANTHER" id="PTHR31379:SF1">
    <property type="entry name" value="F-BOX C PROTEIN-RELATED"/>
    <property type="match status" value="1"/>
</dbReference>
<evidence type="ECO:0000313" key="2">
    <source>
        <dbReference type="Proteomes" id="UP000827892"/>
    </source>
</evidence>